<dbReference type="RefSeq" id="WP_166257541.1">
    <property type="nucleotide sequence ID" value="NZ_JAAMOW010000006.1"/>
</dbReference>
<dbReference type="InterPro" id="IPR032633">
    <property type="entry name" value="ThiJ-like"/>
</dbReference>
<dbReference type="Gene3D" id="3.40.50.880">
    <property type="match status" value="1"/>
</dbReference>
<evidence type="ECO:0000313" key="2">
    <source>
        <dbReference type="Proteomes" id="UP000472676"/>
    </source>
</evidence>
<dbReference type="PANTHER" id="PTHR43068">
    <property type="entry name" value="SLR1854 PROTEIN"/>
    <property type="match status" value="1"/>
</dbReference>
<proteinExistence type="predicted"/>
<gene>
    <name evidence="1" type="ORF">G7Y85_12790</name>
</gene>
<comment type="caution">
    <text evidence="1">The sequence shown here is derived from an EMBL/GenBank/DDBJ whole genome shotgun (WGS) entry which is preliminary data.</text>
</comment>
<organism evidence="1 2">
    <name type="scientific">Solimonas terrae</name>
    <dbReference type="NCBI Taxonomy" id="1396819"/>
    <lineage>
        <taxon>Bacteria</taxon>
        <taxon>Pseudomonadati</taxon>
        <taxon>Pseudomonadota</taxon>
        <taxon>Gammaproteobacteria</taxon>
        <taxon>Nevskiales</taxon>
        <taxon>Nevskiaceae</taxon>
        <taxon>Solimonas</taxon>
    </lineage>
</organism>
<dbReference type="Pfam" id="PF17124">
    <property type="entry name" value="ThiJ_like"/>
    <property type="match status" value="1"/>
</dbReference>
<dbReference type="AlphaFoldDB" id="A0A6M2BU55"/>
<keyword evidence="2" id="KW-1185">Reference proteome</keyword>
<sequence>MNILLPLPRRDYDPSEVAVSWRALRAAGHAVRFATPDGAPASADPLMLSGEGLDAWGFVPGLRKLRLIGLALRANGDARAAHDALLQDAAFRAPLRYESVDPAAFDALLLPGGHAKGMRDYLESELLQAHIAGFFDAGKPVAAICHGVVLAARSVSRRNGRSVLHGRKTTALTWKLEKSAWDLTRYWARFWDSGYYRTYAEQPGESSGYRGVQQEVTRALACPADFLDVPADDAEHWRKASGLFRDSEQDARPAFVVRDGHYVSARWPGDVHAFARAFVQVLGELQP</sequence>
<evidence type="ECO:0000313" key="1">
    <source>
        <dbReference type="EMBL" id="NGY05643.1"/>
    </source>
</evidence>
<dbReference type="PANTHER" id="PTHR43068:SF1">
    <property type="entry name" value="SLR1854 PROTEIN"/>
    <property type="match status" value="1"/>
</dbReference>
<protein>
    <submittedName>
        <fullName evidence="1">ThiJ/pfpI-family protein</fullName>
    </submittedName>
</protein>
<dbReference type="SUPFAM" id="SSF52317">
    <property type="entry name" value="Class I glutamine amidotransferase-like"/>
    <property type="match status" value="1"/>
</dbReference>
<dbReference type="Proteomes" id="UP000472676">
    <property type="component" value="Unassembled WGS sequence"/>
</dbReference>
<accession>A0A6M2BU55</accession>
<name>A0A6M2BU55_9GAMM</name>
<dbReference type="InterPro" id="IPR029062">
    <property type="entry name" value="Class_I_gatase-like"/>
</dbReference>
<reference evidence="1 2" key="1">
    <citation type="journal article" date="2014" name="Int. J. Syst. Evol. Microbiol.">
        <title>Solimonas terrae sp. nov., isolated from soil.</title>
        <authorList>
            <person name="Kim S.J."/>
            <person name="Moon J.Y."/>
            <person name="Weon H.Y."/>
            <person name="Ahn J.H."/>
            <person name="Chen W.M."/>
            <person name="Kwon S.W."/>
        </authorList>
    </citation>
    <scope>NUCLEOTIDE SEQUENCE [LARGE SCALE GENOMIC DNA]</scope>
    <source>
        <strain evidence="1 2">KIS83-12</strain>
    </source>
</reference>
<dbReference type="EMBL" id="JAAMOW010000006">
    <property type="protein sequence ID" value="NGY05643.1"/>
    <property type="molecule type" value="Genomic_DNA"/>
</dbReference>